<organism evidence="2 3">
    <name type="scientific">Vanrija humicola</name>
    <name type="common">Yeast</name>
    <name type="synonym">Cryptococcus humicola</name>
    <dbReference type="NCBI Taxonomy" id="5417"/>
    <lineage>
        <taxon>Eukaryota</taxon>
        <taxon>Fungi</taxon>
        <taxon>Dikarya</taxon>
        <taxon>Basidiomycota</taxon>
        <taxon>Agaricomycotina</taxon>
        <taxon>Tremellomycetes</taxon>
        <taxon>Trichosporonales</taxon>
        <taxon>Trichosporonaceae</taxon>
        <taxon>Vanrija</taxon>
    </lineage>
</organism>
<evidence type="ECO:0008006" key="4">
    <source>
        <dbReference type="Google" id="ProtNLM"/>
    </source>
</evidence>
<comment type="caution">
    <text evidence="2">The sequence shown here is derived from an EMBL/GenBank/DDBJ whole genome shotgun (WGS) entry which is preliminary data.</text>
</comment>
<gene>
    <name evidence="2" type="ORF">VHUM_04016</name>
</gene>
<dbReference type="EMBL" id="QKWK01000013">
    <property type="protein sequence ID" value="TXT04933.1"/>
    <property type="molecule type" value="Genomic_DNA"/>
</dbReference>
<accession>A0A7D8UX29</accession>
<protein>
    <recommendedName>
        <fullName evidence="4">CsbD-like domain-containing protein</fullName>
    </recommendedName>
</protein>
<keyword evidence="3" id="KW-1185">Reference proteome</keyword>
<evidence type="ECO:0000313" key="3">
    <source>
        <dbReference type="Proteomes" id="UP000473826"/>
    </source>
</evidence>
<evidence type="ECO:0000256" key="1">
    <source>
        <dbReference type="SAM" id="MobiDB-lite"/>
    </source>
</evidence>
<dbReference type="OrthoDB" id="9999611at2759"/>
<feature type="compositionally biased region" description="Basic and acidic residues" evidence="1">
    <location>
        <begin position="47"/>
        <end position="57"/>
    </location>
</feature>
<dbReference type="PANTHER" id="PTHR40460:SF1">
    <property type="entry name" value="CSBD-LIKE DOMAIN-CONTAINING PROTEIN"/>
    <property type="match status" value="1"/>
</dbReference>
<feature type="compositionally biased region" description="Polar residues" evidence="1">
    <location>
        <begin position="37"/>
        <end position="46"/>
    </location>
</feature>
<evidence type="ECO:0000313" key="2">
    <source>
        <dbReference type="EMBL" id="TXT04933.1"/>
    </source>
</evidence>
<sequence length="109" mass="11066">MAEPSKLNGQVNSALGSAKEMLGSAIESGYQAVGGSSEPSSWTTAGKEQHAKGEAEVKAAQAKEYTEGLGDRVAGKKDAVVGAITGDKAQEAKGNVKQDAGKAKMEVNS</sequence>
<dbReference type="AlphaFoldDB" id="A0A7D8UX29"/>
<proteinExistence type="predicted"/>
<name>A0A7D8UX29_VANHU</name>
<dbReference type="Proteomes" id="UP000473826">
    <property type="component" value="Unassembled WGS sequence"/>
</dbReference>
<feature type="region of interest" description="Disordered" evidence="1">
    <location>
        <begin position="30"/>
        <end position="58"/>
    </location>
</feature>
<dbReference type="PANTHER" id="PTHR40460">
    <property type="entry name" value="CHROMOSOME 1, WHOLE GENOME SHOTGUN SEQUENCE"/>
    <property type="match status" value="1"/>
</dbReference>
<reference evidence="2 3" key="1">
    <citation type="journal article" date="2019" name="PLoS Genet.">
        <title>Convergent evolution of linked mating-type loci in basidiomycete fungi.</title>
        <authorList>
            <person name="Sun S."/>
            <person name="Coelho M.A."/>
            <person name="Heitman J."/>
            <person name="Nowrousian M."/>
        </authorList>
    </citation>
    <scope>NUCLEOTIDE SEQUENCE [LARGE SCALE GENOMIC DNA]</scope>
    <source>
        <strain evidence="2 3">CBS 4282</strain>
    </source>
</reference>